<keyword evidence="6" id="KW-1185">Reference proteome</keyword>
<dbReference type="HOGENOM" id="CLU_031285_12_2_9"/>
<feature type="signal peptide" evidence="2">
    <location>
        <begin position="1"/>
        <end position="21"/>
    </location>
</feature>
<dbReference type="PROSITE" id="PS51257">
    <property type="entry name" value="PROKAR_LIPOPROTEIN"/>
    <property type="match status" value="1"/>
</dbReference>
<evidence type="ECO:0000256" key="1">
    <source>
        <dbReference type="SAM" id="MobiDB-lite"/>
    </source>
</evidence>
<dbReference type="SUPFAM" id="SSF53850">
    <property type="entry name" value="Periplasmic binding protein-like II"/>
    <property type="match status" value="1"/>
</dbReference>
<keyword evidence="2" id="KW-0732">Signal</keyword>
<protein>
    <submittedName>
        <fullName evidence="3">ABC transporter, solute-binding protein</fullName>
    </submittedName>
</protein>
<dbReference type="Proteomes" id="UP000220611">
    <property type="component" value="Unassembled WGS sequence"/>
</dbReference>
<evidence type="ECO:0000313" key="4">
    <source>
        <dbReference type="EMBL" id="PEQ26036.1"/>
    </source>
</evidence>
<dbReference type="Gene3D" id="3.40.190.10">
    <property type="entry name" value="Periplasmic binding protein-like II"/>
    <property type="match status" value="2"/>
</dbReference>
<organism evidence="3 5">
    <name type="scientific">[Clostridium] leptum DSM 753</name>
    <dbReference type="NCBI Taxonomy" id="428125"/>
    <lineage>
        <taxon>Bacteria</taxon>
        <taxon>Bacillati</taxon>
        <taxon>Bacillota</taxon>
        <taxon>Clostridia</taxon>
        <taxon>Eubacteriales</taxon>
        <taxon>Oscillospiraceae</taxon>
        <taxon>Oscillospiraceae incertae sedis</taxon>
    </lineage>
</organism>
<dbReference type="Pfam" id="PF01547">
    <property type="entry name" value="SBP_bac_1"/>
    <property type="match status" value="1"/>
</dbReference>
<dbReference type="InterPro" id="IPR006059">
    <property type="entry name" value="SBP"/>
</dbReference>
<dbReference type="AlphaFoldDB" id="A7VW34"/>
<evidence type="ECO:0000256" key="2">
    <source>
        <dbReference type="SAM" id="SignalP"/>
    </source>
</evidence>
<gene>
    <name evidence="4" type="ORF">CH238_03335</name>
    <name evidence="3" type="ORF">CLOLEP_02798</name>
</gene>
<dbReference type="Proteomes" id="UP000003490">
    <property type="component" value="Unassembled WGS sequence"/>
</dbReference>
<name>A7VW34_9FIRM</name>
<proteinExistence type="predicted"/>
<accession>A7VW34</accession>
<reference evidence="3 5" key="2">
    <citation type="submission" date="2007-08" db="EMBL/GenBank/DDBJ databases">
        <authorList>
            <person name="Fulton L."/>
            <person name="Clifton S."/>
            <person name="Fulton B."/>
            <person name="Xu J."/>
            <person name="Minx P."/>
            <person name="Pepin K.H."/>
            <person name="Johnson M."/>
            <person name="Thiruvilangam P."/>
            <person name="Bhonagiri V."/>
            <person name="Nash W.E."/>
            <person name="Wang C."/>
            <person name="Mardis E.R."/>
            <person name="Wilson R.K."/>
        </authorList>
    </citation>
    <scope>NUCLEOTIDE SEQUENCE [LARGE SCALE GENOMIC DNA]</scope>
    <source>
        <strain evidence="3 5">DSM 753</strain>
    </source>
</reference>
<dbReference type="EMBL" id="ABCB02000020">
    <property type="protein sequence ID" value="EDO59981.1"/>
    <property type="molecule type" value="Genomic_DNA"/>
</dbReference>
<dbReference type="InterPro" id="IPR050490">
    <property type="entry name" value="Bact_solute-bd_prot1"/>
</dbReference>
<sequence length="460" mass="50418">MKKARSIVAFLMAAAMLAATACSQSGGESSSQGSSAAEGSSAASEASQGGDGETHDIVYWDMAWGGEDYVKAMENQLQTELKEAVPGVGNVEYVSLTWDNFLQVHLTAINSGTAPDIFTAGFGTGEVFARMGAVHYLDKIDANEELKAKYDEATWNARRYEGNMVQIPWMRGVTSIFYRTDMFAEVGYTESPKTWDEFMDALRKVKAEYNIDPFIFDLAGNQSNHLLLLSLLNNGVGCCKYDANNNVVPAMSDPENKRMIQYLVDMYQEGLVPQSLSTYKRSDLMKVYLDGQAAVFIGDLALDVVGTELEEVTGVLDVLTGPDSDEQRALTFYNGLGVFAQSECPELCEDVIAYLVNNTDQYFVDGMWEAWPADKETTELVVENSSNPFYEKGAKNIEFCTPAIYPIEEVYDGWGVIDGEALLGKVAQMAMTGASSDVDEIAAYGDQLIQDAIDSQKEAQ</sequence>
<dbReference type="EMBL" id="NOXF01000001">
    <property type="protein sequence ID" value="PEQ26036.1"/>
    <property type="molecule type" value="Genomic_DNA"/>
</dbReference>
<comment type="caution">
    <text evidence="3">The sequence shown here is derived from an EMBL/GenBank/DDBJ whole genome shotgun (WGS) entry which is preliminary data.</text>
</comment>
<reference evidence="4 6" key="3">
    <citation type="submission" date="2017-07" db="EMBL/GenBank/DDBJ databases">
        <title>Prevalence of linear plasmids in Cutibacterium (Propionibacterium) acnes isolates obtained from prostatic tissue.</title>
        <authorList>
            <person name="Davidsson S."/>
            <person name="Carlsson J."/>
            <person name="Molling P."/>
            <person name="Andren O."/>
            <person name="Andersson S.-O."/>
            <person name="Brzuszkiewicz E."/>
            <person name="Poehlein A."/>
            <person name="Al-Zeer M."/>
            <person name="Brinkmann V."/>
            <person name="Scavenius C."/>
            <person name="Nazipi S."/>
            <person name="Soderquist B."/>
            <person name="Bruggemann H."/>
        </authorList>
    </citation>
    <scope>NUCLEOTIDE SEQUENCE [LARGE SCALE GENOMIC DNA]</scope>
    <source>
        <strain evidence="4 6">DSM 753</strain>
    </source>
</reference>
<evidence type="ECO:0000313" key="6">
    <source>
        <dbReference type="Proteomes" id="UP000220611"/>
    </source>
</evidence>
<feature type="chain" id="PRO_5041856780" evidence="2">
    <location>
        <begin position="22"/>
        <end position="460"/>
    </location>
</feature>
<dbReference type="OrthoDB" id="42940at2"/>
<reference evidence="3 5" key="1">
    <citation type="submission" date="2007-08" db="EMBL/GenBank/DDBJ databases">
        <title>Draft genome sequence of Clostridium leptum (DSM 753).</title>
        <authorList>
            <person name="Sudarsanam P."/>
            <person name="Ley R."/>
            <person name="Guruge J."/>
            <person name="Turnbaugh P.J."/>
            <person name="Mahowald M."/>
            <person name="Liep D."/>
            <person name="Gordon J."/>
        </authorList>
    </citation>
    <scope>NUCLEOTIDE SEQUENCE [LARGE SCALE GENOMIC DNA]</scope>
    <source>
        <strain evidence="3 5">DSM 753</strain>
    </source>
</reference>
<dbReference type="PANTHER" id="PTHR43649">
    <property type="entry name" value="ARABINOSE-BINDING PROTEIN-RELATED"/>
    <property type="match status" value="1"/>
</dbReference>
<feature type="compositionally biased region" description="Low complexity" evidence="1">
    <location>
        <begin position="27"/>
        <end position="48"/>
    </location>
</feature>
<dbReference type="PANTHER" id="PTHR43649:SF12">
    <property type="entry name" value="DIACETYLCHITOBIOSE BINDING PROTEIN DASA"/>
    <property type="match status" value="1"/>
</dbReference>
<feature type="region of interest" description="Disordered" evidence="1">
    <location>
        <begin position="27"/>
        <end position="52"/>
    </location>
</feature>
<dbReference type="eggNOG" id="COG1653">
    <property type="taxonomic scope" value="Bacteria"/>
</dbReference>
<evidence type="ECO:0000313" key="5">
    <source>
        <dbReference type="Proteomes" id="UP000003490"/>
    </source>
</evidence>
<evidence type="ECO:0000313" key="3">
    <source>
        <dbReference type="EMBL" id="EDO59981.1"/>
    </source>
</evidence>